<dbReference type="OrthoDB" id="1446355at2"/>
<sequence length="83" mass="9460">MKPREKRAYILRHLDNVDESVVNDIYQKLYAAVESNESAVGFSMNGEPIGKAKLLTDLKEAEAQIERGEYVTLEELTNEAETW</sequence>
<reference evidence="1 2" key="1">
    <citation type="submission" date="2016-09" db="EMBL/GenBank/DDBJ databases">
        <authorList>
            <person name="Capua I."/>
            <person name="De Benedictis P."/>
            <person name="Joannis T."/>
            <person name="Lombin L.H."/>
            <person name="Cattoli G."/>
        </authorList>
    </citation>
    <scope>NUCLEOTIDE SEQUENCE [LARGE SCALE GENOMIC DNA]</scope>
    <source>
        <strain evidence="1 2">A7P-90m</strain>
    </source>
</reference>
<gene>
    <name evidence="1" type="ORF">SAMN05216323_106218</name>
</gene>
<accession>A0A1G6QK15</accession>
<dbReference type="RefSeq" id="WP_092440045.1">
    <property type="nucleotide sequence ID" value="NZ_FMYP01000062.1"/>
</dbReference>
<dbReference type="EMBL" id="FMYP01000062">
    <property type="protein sequence ID" value="SDC92792.1"/>
    <property type="molecule type" value="Genomic_DNA"/>
</dbReference>
<evidence type="ECO:0000313" key="1">
    <source>
        <dbReference type="EMBL" id="SDC92792.1"/>
    </source>
</evidence>
<keyword evidence="2" id="KW-1185">Reference proteome</keyword>
<name>A0A1G6QK15_9BACT</name>
<organism evidence="1 2">
    <name type="scientific">Williamwhitmania taraxaci</name>
    <dbReference type="NCBI Taxonomy" id="1640674"/>
    <lineage>
        <taxon>Bacteria</taxon>
        <taxon>Pseudomonadati</taxon>
        <taxon>Bacteroidota</taxon>
        <taxon>Bacteroidia</taxon>
        <taxon>Bacteroidales</taxon>
        <taxon>Williamwhitmaniaceae</taxon>
        <taxon>Williamwhitmania</taxon>
    </lineage>
</organism>
<proteinExistence type="predicted"/>
<dbReference type="AlphaFoldDB" id="A0A1G6QK15"/>
<dbReference type="Proteomes" id="UP000199452">
    <property type="component" value="Unassembled WGS sequence"/>
</dbReference>
<protein>
    <submittedName>
        <fullName evidence="1">Uncharacterized protein</fullName>
    </submittedName>
</protein>
<evidence type="ECO:0000313" key="2">
    <source>
        <dbReference type="Proteomes" id="UP000199452"/>
    </source>
</evidence>